<comment type="caution">
    <text evidence="1">The sequence shown here is derived from an EMBL/GenBank/DDBJ whole genome shotgun (WGS) entry which is preliminary data.</text>
</comment>
<dbReference type="Proteomes" id="UP001604336">
    <property type="component" value="Unassembled WGS sequence"/>
</dbReference>
<evidence type="ECO:0000313" key="2">
    <source>
        <dbReference type="Proteomes" id="UP001604336"/>
    </source>
</evidence>
<dbReference type="AlphaFoldDB" id="A0ABD1SXH7"/>
<proteinExistence type="predicted"/>
<accession>A0ABD1SXH7</accession>
<evidence type="ECO:0000313" key="1">
    <source>
        <dbReference type="EMBL" id="KAL2505147.1"/>
    </source>
</evidence>
<reference evidence="2" key="1">
    <citation type="submission" date="2024-07" db="EMBL/GenBank/DDBJ databases">
        <title>Two chromosome-level genome assemblies of Korean endemic species Abeliophyllum distichum and Forsythia ovata (Oleaceae).</title>
        <authorList>
            <person name="Jang H."/>
        </authorList>
    </citation>
    <scope>NUCLEOTIDE SEQUENCE [LARGE SCALE GENOMIC DNA]</scope>
</reference>
<name>A0ABD1SXH7_9LAMI</name>
<protein>
    <submittedName>
        <fullName evidence="1">Uncharacterized protein</fullName>
    </submittedName>
</protein>
<gene>
    <name evidence="1" type="ORF">Adt_20768</name>
</gene>
<dbReference type="EMBL" id="JBFOLK010000006">
    <property type="protein sequence ID" value="KAL2505147.1"/>
    <property type="molecule type" value="Genomic_DNA"/>
</dbReference>
<organism evidence="1 2">
    <name type="scientific">Abeliophyllum distichum</name>
    <dbReference type="NCBI Taxonomy" id="126358"/>
    <lineage>
        <taxon>Eukaryota</taxon>
        <taxon>Viridiplantae</taxon>
        <taxon>Streptophyta</taxon>
        <taxon>Embryophyta</taxon>
        <taxon>Tracheophyta</taxon>
        <taxon>Spermatophyta</taxon>
        <taxon>Magnoliopsida</taxon>
        <taxon>eudicotyledons</taxon>
        <taxon>Gunneridae</taxon>
        <taxon>Pentapetalae</taxon>
        <taxon>asterids</taxon>
        <taxon>lamiids</taxon>
        <taxon>Lamiales</taxon>
        <taxon>Oleaceae</taxon>
        <taxon>Forsythieae</taxon>
        <taxon>Abeliophyllum</taxon>
    </lineage>
</organism>
<sequence length="100" mass="10896">MLLLPKEHRFAQEPLPLGLGHFAAYSSYLRSIASLKRPLSLELGHFAARSSYLKSIASLKGHLPLGLGQFTARSSCLRSIASLKCLSHWDSATLQHGPLA</sequence>
<keyword evidence="2" id="KW-1185">Reference proteome</keyword>